<evidence type="ECO:0000256" key="3">
    <source>
        <dbReference type="ARBA" id="ARBA00022618"/>
    </source>
</evidence>
<comment type="similarity">
    <text evidence="2 12">Belongs to the glycosyltransferase 4 family. MraY subfamily.</text>
</comment>
<feature type="transmembrane region" description="Helical" evidence="12">
    <location>
        <begin position="77"/>
        <end position="95"/>
    </location>
</feature>
<evidence type="ECO:0000256" key="6">
    <source>
        <dbReference type="ARBA" id="ARBA00022960"/>
    </source>
</evidence>
<dbReference type="InterPro" id="IPR003524">
    <property type="entry name" value="PNAcMuramoyl-5peptid_Trfase"/>
</dbReference>
<evidence type="ECO:0000256" key="8">
    <source>
        <dbReference type="ARBA" id="ARBA00022989"/>
    </source>
</evidence>
<dbReference type="RefSeq" id="WP_015390068.1">
    <property type="nucleotide sequence ID" value="NC_020285.1"/>
</dbReference>
<dbReference type="InterPro" id="IPR018480">
    <property type="entry name" value="PNAcMuramoyl-5peptid_Trfase_CS"/>
</dbReference>
<dbReference type="CDD" id="cd06852">
    <property type="entry name" value="GT_MraY"/>
    <property type="match status" value="1"/>
</dbReference>
<dbReference type="GO" id="GO:0005886">
    <property type="term" value="C:plasma membrane"/>
    <property type="evidence" value="ECO:0007669"/>
    <property type="project" value="UniProtKB-SubCell"/>
</dbReference>
<feature type="transmembrane region" description="Helical" evidence="12">
    <location>
        <begin position="266"/>
        <end position="287"/>
    </location>
</feature>
<dbReference type="Pfam" id="PF00953">
    <property type="entry name" value="Glycos_transf_4"/>
    <property type="match status" value="1"/>
</dbReference>
<feature type="transmembrane region" description="Helical" evidence="12">
    <location>
        <begin position="54"/>
        <end position="72"/>
    </location>
</feature>
<feature type="transmembrane region" description="Helical" evidence="12">
    <location>
        <begin position="242"/>
        <end position="259"/>
    </location>
</feature>
<feature type="transmembrane region" description="Helical" evidence="12">
    <location>
        <begin position="347"/>
        <end position="366"/>
    </location>
</feature>
<keyword evidence="9 12" id="KW-0472">Membrane</keyword>
<dbReference type="HAMAP" id="MF_00038">
    <property type="entry name" value="MraY"/>
    <property type="match status" value="1"/>
</dbReference>
<dbReference type="GO" id="GO:0046872">
    <property type="term" value="F:metal ion binding"/>
    <property type="evidence" value="ECO:0007669"/>
    <property type="project" value="UniProtKB-KW"/>
</dbReference>
<feature type="transmembrane region" description="Helical" evidence="12">
    <location>
        <begin position="203"/>
        <end position="222"/>
    </location>
</feature>
<evidence type="ECO:0000256" key="4">
    <source>
        <dbReference type="ARBA" id="ARBA00022679"/>
    </source>
</evidence>
<evidence type="ECO:0000256" key="10">
    <source>
        <dbReference type="ARBA" id="ARBA00023306"/>
    </source>
</evidence>
<comment type="cofactor">
    <cofactor evidence="12 14">
        <name>Mg(2+)</name>
        <dbReference type="ChEBI" id="CHEBI:18420"/>
    </cofactor>
</comment>
<dbReference type="PANTHER" id="PTHR22926:SF5">
    <property type="entry name" value="PHOSPHO-N-ACETYLMURAMOYL-PENTAPEPTIDE-TRANSFERASE HOMOLOG"/>
    <property type="match status" value="1"/>
</dbReference>
<accession>M1LWU8</accession>
<evidence type="ECO:0000313" key="16">
    <source>
        <dbReference type="Proteomes" id="UP000011563"/>
    </source>
</evidence>
<dbReference type="GO" id="GO:0008963">
    <property type="term" value="F:phospho-N-acetylmuramoyl-pentapeptide-transferase activity"/>
    <property type="evidence" value="ECO:0007669"/>
    <property type="project" value="UniProtKB-UniRule"/>
</dbReference>
<keyword evidence="5 12" id="KW-0812">Transmembrane</keyword>
<evidence type="ECO:0000256" key="1">
    <source>
        <dbReference type="ARBA" id="ARBA00004141"/>
    </source>
</evidence>
<keyword evidence="12" id="KW-1003">Cell membrane</keyword>
<evidence type="ECO:0000256" key="7">
    <source>
        <dbReference type="ARBA" id="ARBA00022984"/>
    </source>
</evidence>
<feature type="binding site" evidence="14">
    <location>
        <position position="270"/>
    </location>
    <ligand>
        <name>Mg(2+)</name>
        <dbReference type="ChEBI" id="CHEBI:18420"/>
    </ligand>
</feature>
<evidence type="ECO:0000313" key="15">
    <source>
        <dbReference type="EMBL" id="AGF49997.1"/>
    </source>
</evidence>
<evidence type="ECO:0000256" key="12">
    <source>
        <dbReference type="HAMAP-Rule" id="MF_00038"/>
    </source>
</evidence>
<dbReference type="GO" id="GO:0071555">
    <property type="term" value="P:cell wall organization"/>
    <property type="evidence" value="ECO:0007669"/>
    <property type="project" value="UniProtKB-KW"/>
</dbReference>
<name>M1LWU8_9PROT</name>
<keyword evidence="8 12" id="KW-1133">Transmembrane helix</keyword>
<keyword evidence="4 12" id="KW-0808">Transferase</keyword>
<reference evidence="15 16" key="1">
    <citation type="journal article" date="2013" name="Genome Biol. Evol.">
        <title>Genome evolution and phylogenomic analysis of candidatus kinetoplastibacterium, the betaproteobacterial endosymbionts of strigomonas and angomonas.</title>
        <authorList>
            <person name="Alves J.M."/>
            <person name="Serrano M.G."/>
            <person name="Maia da Silva F."/>
            <person name="Voegtly L.J."/>
            <person name="Matveyev A.V."/>
            <person name="Teixeira M.M."/>
            <person name="Camargo E.P."/>
            <person name="Buck G.A."/>
        </authorList>
    </citation>
    <scope>NUCLEOTIDE SEQUENCE [LARGE SCALE GENOMIC DNA]</scope>
    <source>
        <strain evidence="15 16">TCC012E</strain>
    </source>
</reference>
<evidence type="ECO:0000256" key="13">
    <source>
        <dbReference type="NCBIfam" id="TIGR00445"/>
    </source>
</evidence>
<feature type="transmembrane region" description="Helical" evidence="12">
    <location>
        <begin position="115"/>
        <end position="136"/>
    </location>
</feature>
<keyword evidence="12 14" id="KW-0460">Magnesium</keyword>
<dbReference type="GO" id="GO:0051301">
    <property type="term" value="P:cell division"/>
    <property type="evidence" value="ECO:0007669"/>
    <property type="project" value="UniProtKB-KW"/>
</dbReference>
<gene>
    <name evidence="12" type="primary">mraY</name>
    <name evidence="15" type="ORF">BCUE_0869</name>
</gene>
<feature type="transmembrane region" description="Helical" evidence="12">
    <location>
        <begin position="293"/>
        <end position="316"/>
    </location>
</feature>
<dbReference type="UniPathway" id="UPA00219"/>
<dbReference type="GO" id="GO:0008360">
    <property type="term" value="P:regulation of cell shape"/>
    <property type="evidence" value="ECO:0007669"/>
    <property type="project" value="UniProtKB-KW"/>
</dbReference>
<dbReference type="Proteomes" id="UP000011563">
    <property type="component" value="Chromosome"/>
</dbReference>
<dbReference type="NCBIfam" id="TIGR00445">
    <property type="entry name" value="mraY"/>
    <property type="match status" value="1"/>
</dbReference>
<dbReference type="Pfam" id="PF10555">
    <property type="entry name" value="MraY_sig1"/>
    <property type="match status" value="1"/>
</dbReference>
<comment type="subcellular location">
    <subcellularLocation>
        <location evidence="12">Cell membrane</location>
        <topology evidence="12">Multi-pass membrane protein</topology>
    </subcellularLocation>
    <subcellularLocation>
        <location evidence="1">Membrane</location>
        <topology evidence="1">Multi-pass membrane protein</topology>
    </subcellularLocation>
</comment>
<dbReference type="PATRIC" id="fig|1208922.3.peg.561"/>
<dbReference type="HOGENOM" id="CLU_023982_0_0_4"/>
<evidence type="ECO:0000256" key="11">
    <source>
        <dbReference type="ARBA" id="ARBA00023316"/>
    </source>
</evidence>
<dbReference type="GO" id="GO:0009252">
    <property type="term" value="P:peptidoglycan biosynthetic process"/>
    <property type="evidence" value="ECO:0007669"/>
    <property type="project" value="UniProtKB-UniRule"/>
</dbReference>
<dbReference type="PROSITE" id="PS01347">
    <property type="entry name" value="MRAY_1"/>
    <property type="match status" value="1"/>
</dbReference>
<evidence type="ECO:0000256" key="2">
    <source>
        <dbReference type="ARBA" id="ARBA00005583"/>
    </source>
</evidence>
<sequence length="369" mass="41308">MKRILELFFAFITSFLLCSIILPFAIKRLSLMSISQSIRSCGPQSHHIKNGTPTMGGLIVLFSIAISVFLWANLCNVFIWIVCFVTYSFGFIGWIDDYYKVKYRTSEGLRARVKFLWLLFFSVIASLCIFVSFDLYNDSLLSLRQIEITELFSELLSINLFLFVPLIGDFSYVFGIFGFVFLSCFVIVGTSNAVNLTDGLDGLAIFPIIVVASSLGLFAYVVGDIHRINYSSLPYIPGARDLLIFCAAMAGSGLSFLWFNMHPASIFMGDVGSLALGGALGSIAVITRQEVNLIIIGGIFVAETISVILQVFWFKYTKRKYGVGRRIFRMTPLHHHFEISGWSEVQVVIRFWIVNIILAVISLATLCVN</sequence>
<keyword evidence="3 12" id="KW-0132">Cell division</keyword>
<comment type="pathway">
    <text evidence="12">Cell wall biogenesis; peptidoglycan biosynthesis.</text>
</comment>
<comment type="catalytic activity">
    <reaction evidence="12">
        <text>UDP-N-acetyl-alpha-D-muramoyl-L-alanyl-gamma-D-glutamyl-meso-2,6-diaminopimeloyl-D-alanyl-D-alanine + di-trans,octa-cis-undecaprenyl phosphate = di-trans,octa-cis-undecaprenyl diphospho-N-acetyl-alpha-D-muramoyl-L-alanyl-D-glutamyl-meso-2,6-diaminopimeloyl-D-alanyl-D-alanine + UMP</text>
        <dbReference type="Rhea" id="RHEA:28386"/>
        <dbReference type="ChEBI" id="CHEBI:57865"/>
        <dbReference type="ChEBI" id="CHEBI:60392"/>
        <dbReference type="ChEBI" id="CHEBI:61386"/>
        <dbReference type="ChEBI" id="CHEBI:61387"/>
        <dbReference type="EC" id="2.7.8.13"/>
    </reaction>
</comment>
<keyword evidence="6 12" id="KW-0133">Cell shape</keyword>
<keyword evidence="11 12" id="KW-0961">Cell wall biogenesis/degradation</keyword>
<dbReference type="KEGG" id="kbt:BCUE_0869"/>
<dbReference type="PANTHER" id="PTHR22926">
    <property type="entry name" value="PHOSPHO-N-ACETYLMURAMOYL-PENTAPEPTIDE-TRANSFERASE"/>
    <property type="match status" value="1"/>
</dbReference>
<comment type="function">
    <text evidence="12">Catalyzes the initial step of the lipid cycle reactions in the biosynthesis of the cell wall peptidoglycan: transfers peptidoglycan precursor phospho-MurNAc-pentapeptide from UDP-MurNAc-pentapeptide onto the lipid carrier undecaprenyl phosphate, yielding undecaprenyl-pyrophosphoryl-MurNAc-pentapeptide, known as lipid I.</text>
</comment>
<keyword evidence="7 12" id="KW-0573">Peptidoglycan synthesis</keyword>
<evidence type="ECO:0000256" key="5">
    <source>
        <dbReference type="ARBA" id="ARBA00022692"/>
    </source>
</evidence>
<keyword evidence="10 12" id="KW-0131">Cell cycle</keyword>
<keyword evidence="16" id="KW-1185">Reference proteome</keyword>
<evidence type="ECO:0000256" key="14">
    <source>
        <dbReference type="PIRSR" id="PIRSR600715-1"/>
    </source>
</evidence>
<dbReference type="PROSITE" id="PS01348">
    <property type="entry name" value="MRAY_2"/>
    <property type="match status" value="1"/>
</dbReference>
<organism evidence="15 16">
    <name type="scientific">Candidatus Kinetoplastidibacterium blastocrithidiae TCC012E</name>
    <dbReference type="NCBI Taxonomy" id="1208922"/>
    <lineage>
        <taxon>Bacteria</taxon>
        <taxon>Pseudomonadati</taxon>
        <taxon>Pseudomonadota</taxon>
        <taxon>Betaproteobacteria</taxon>
        <taxon>Candidatus Kinetoplastidibacterium</taxon>
    </lineage>
</organism>
<dbReference type="EMBL" id="CP003807">
    <property type="protein sequence ID" value="AGF49997.1"/>
    <property type="molecule type" value="Genomic_DNA"/>
</dbReference>
<evidence type="ECO:0000256" key="9">
    <source>
        <dbReference type="ARBA" id="ARBA00023136"/>
    </source>
</evidence>
<proteinExistence type="inferred from homology"/>
<dbReference type="EC" id="2.7.8.13" evidence="12 13"/>
<dbReference type="GO" id="GO:0051992">
    <property type="term" value="F:UDP-N-acetylmuramoyl-L-alanyl-D-glutamyl-meso-2,6-diaminopimelyl-D-alanyl-D-alanine:undecaprenyl-phosphate transferase activity"/>
    <property type="evidence" value="ECO:0007669"/>
    <property type="project" value="RHEA"/>
</dbReference>
<protein>
    <recommendedName>
        <fullName evidence="12 13">Phospho-N-acetylmuramoyl-pentapeptide-transferase</fullName>
        <ecNumber evidence="12 13">2.7.8.13</ecNumber>
    </recommendedName>
    <alternativeName>
        <fullName evidence="12">UDP-MurNAc-pentapeptide phosphotransferase</fullName>
    </alternativeName>
</protein>
<feature type="binding site" evidence="14">
    <location>
        <position position="195"/>
    </location>
    <ligand>
        <name>Mg(2+)</name>
        <dbReference type="ChEBI" id="CHEBI:18420"/>
    </ligand>
</feature>
<feature type="transmembrane region" description="Helical" evidence="12">
    <location>
        <begin position="7"/>
        <end position="26"/>
    </location>
</feature>
<keyword evidence="12 14" id="KW-0479">Metal-binding</keyword>
<dbReference type="AlphaFoldDB" id="M1LWU8"/>
<dbReference type="InterPro" id="IPR000715">
    <property type="entry name" value="Glycosyl_transferase_4"/>
</dbReference>